<dbReference type="RefSeq" id="WP_052171415.1">
    <property type="nucleotide sequence ID" value="NZ_BJEY01000007.1"/>
</dbReference>
<dbReference type="Pfam" id="PF13289">
    <property type="entry name" value="SIR2_2"/>
    <property type="match status" value="1"/>
</dbReference>
<evidence type="ECO:0000313" key="2">
    <source>
        <dbReference type="Proteomes" id="UP000236500"/>
    </source>
</evidence>
<dbReference type="EMBL" id="MPDH01000008">
    <property type="protein sequence ID" value="PNP92346.1"/>
    <property type="molecule type" value="Genomic_DNA"/>
</dbReference>
<sequence length="468" mass="55134">MKKESYIKFHEDISGKNTNFLIGSGTSFPFIKTLSLGENKPSLEDLLTDTNLDTNAKYMLFYFYYHNWIVKMFMHDEKTEDYKQVFENYKIFIRNGLNILRTEGYQLPKRMNIFTTNYDTFFESVFDNVVLENPLNYFNDGSRGFIDKYINIENYHLNVAHSGVQDNYKKEIPSFNLIKLHGSVSWQDTSQGIKIEYNKENILAKYEELKIYIEQIENIIDTSNTKEEMIERINNLATDVGESLLLDFHSDYNDLAIINPTKYKFSQTVFEQHYYQMLRLLSYELERKNTILIVVGFSFADEHIKEIVGRSLSNPFLKVYIICYDLWQRHKIEELFAGFIDNKIEILPKIETIFVSIFDIEDMSLTFTNSNHEEITEYEYDSNGCNRVYKLPLWKEYNIYLSSENENENDDSEIIAEGINAFEISSYCIIDDSGDEYFFETSYPKGDIYYLNSLMGSQTPMSDGEEDE</sequence>
<comment type="caution">
    <text evidence="1">The sequence shown here is derived from an EMBL/GenBank/DDBJ whole genome shotgun (WGS) entry which is preliminary data.</text>
</comment>
<keyword evidence="2" id="KW-1185">Reference proteome</keyword>
<organism evidence="1 2">
    <name type="scientific">Listeria newyorkensis</name>
    <dbReference type="NCBI Taxonomy" id="1497681"/>
    <lineage>
        <taxon>Bacteria</taxon>
        <taxon>Bacillati</taxon>
        <taxon>Bacillota</taxon>
        <taxon>Bacilli</taxon>
        <taxon>Bacillales</taxon>
        <taxon>Listeriaceae</taxon>
        <taxon>Listeria</taxon>
    </lineage>
</organism>
<dbReference type="Proteomes" id="UP000236500">
    <property type="component" value="Unassembled WGS sequence"/>
</dbReference>
<name>A0ABX4XLV2_9LIST</name>
<evidence type="ECO:0008006" key="3">
    <source>
        <dbReference type="Google" id="ProtNLM"/>
    </source>
</evidence>
<accession>A0ABX4XLV2</accession>
<gene>
    <name evidence="1" type="ORF">BMT55_08845</name>
</gene>
<protein>
    <recommendedName>
        <fullName evidence="3">SIR2-like domain-containing protein</fullName>
    </recommendedName>
</protein>
<reference evidence="1 2" key="1">
    <citation type="submission" date="2016-11" db="EMBL/GenBank/DDBJ databases">
        <title>Whole Genome Sequence of Listeria newyorkensis.</title>
        <authorList>
            <person name="Frink S."/>
            <person name="Morales C."/>
            <person name="Kiang D."/>
        </authorList>
    </citation>
    <scope>NUCLEOTIDE SEQUENCE [LARGE SCALE GENOMIC DNA]</scope>
    <source>
        <strain evidence="1 2">F1604011-044</strain>
    </source>
</reference>
<evidence type="ECO:0000313" key="1">
    <source>
        <dbReference type="EMBL" id="PNP92346.1"/>
    </source>
</evidence>
<proteinExistence type="predicted"/>